<dbReference type="SUPFAM" id="SSF88723">
    <property type="entry name" value="PIN domain-like"/>
    <property type="match status" value="1"/>
</dbReference>
<reference evidence="2 3" key="1">
    <citation type="journal article" date="2016" name="Biochim. Biophys. Acta">
        <title>Characterization of red-shifted phycobilisomes isolated from the chlorophyll f-containing cyanobacterium Halomicronema hongdechloris.</title>
        <authorList>
            <person name="Li Y."/>
            <person name="Lin Y."/>
            <person name="Garvey C.J."/>
            <person name="Birch D."/>
            <person name="Corkery R.W."/>
            <person name="Loughlin P.C."/>
            <person name="Scheer H."/>
            <person name="Willows R.D."/>
            <person name="Chen M."/>
        </authorList>
    </citation>
    <scope>NUCLEOTIDE SEQUENCE [LARGE SCALE GENOMIC DNA]</scope>
    <source>
        <strain evidence="2 3">C2206</strain>
    </source>
</reference>
<dbReference type="OrthoDB" id="5624224at2"/>
<sequence>MKIYVDTSVFNRPFDNQTQPRIILETQALRTILQLVESEQLELISSSVLDYETSRNANPTRQSWVRRCLELAKTYQSLQNDIIQRAKMLEGKGLKQIDALHVASAEQAGCDVFLACDDRLLRRYSGPMKAMNPVNFVLEITEVTQ</sequence>
<proteinExistence type="predicted"/>
<evidence type="ECO:0000313" key="3">
    <source>
        <dbReference type="Proteomes" id="UP000191901"/>
    </source>
</evidence>
<dbReference type="InterPro" id="IPR002716">
    <property type="entry name" value="PIN_dom"/>
</dbReference>
<name>A0A1Z3HQX0_9CYAN</name>
<accession>A0A1Z3HQX0</accession>
<evidence type="ECO:0000313" key="2">
    <source>
        <dbReference type="EMBL" id="ASC72710.1"/>
    </source>
</evidence>
<dbReference type="EMBL" id="CP021983">
    <property type="protein sequence ID" value="ASC72710.1"/>
    <property type="molecule type" value="Genomic_DNA"/>
</dbReference>
<dbReference type="Proteomes" id="UP000191901">
    <property type="component" value="Chromosome"/>
</dbReference>
<gene>
    <name evidence="2" type="ORF">XM38_036680</name>
</gene>
<keyword evidence="3" id="KW-1185">Reference proteome</keyword>
<dbReference type="AlphaFoldDB" id="A0A1Z3HQX0"/>
<dbReference type="InterPro" id="IPR029060">
    <property type="entry name" value="PIN-like_dom_sf"/>
</dbReference>
<feature type="domain" description="PIN" evidence="1">
    <location>
        <begin position="3"/>
        <end position="122"/>
    </location>
</feature>
<dbReference type="KEGG" id="hhg:XM38_036680"/>
<dbReference type="RefSeq" id="WP_080810272.1">
    <property type="nucleotide sequence ID" value="NZ_CP021983.2"/>
</dbReference>
<organism evidence="2 3">
    <name type="scientific">Halomicronema hongdechloris C2206</name>
    <dbReference type="NCBI Taxonomy" id="1641165"/>
    <lineage>
        <taxon>Bacteria</taxon>
        <taxon>Bacillati</taxon>
        <taxon>Cyanobacteriota</taxon>
        <taxon>Cyanophyceae</taxon>
        <taxon>Nodosilineales</taxon>
        <taxon>Nodosilineaceae</taxon>
        <taxon>Halomicronema</taxon>
    </lineage>
</organism>
<protein>
    <recommendedName>
        <fullName evidence="1">PIN domain-containing protein</fullName>
    </recommendedName>
</protein>
<dbReference type="Pfam" id="PF01850">
    <property type="entry name" value="PIN"/>
    <property type="match status" value="1"/>
</dbReference>
<dbReference type="Gene3D" id="3.40.50.1010">
    <property type="entry name" value="5'-nuclease"/>
    <property type="match status" value="1"/>
</dbReference>
<dbReference type="STRING" id="1641165.XM38_13915"/>
<evidence type="ECO:0000259" key="1">
    <source>
        <dbReference type="Pfam" id="PF01850"/>
    </source>
</evidence>